<gene>
    <name evidence="1" type="ORF">CVT26_009884</name>
</gene>
<organism evidence="1 2">
    <name type="scientific">Gymnopilus dilepis</name>
    <dbReference type="NCBI Taxonomy" id="231916"/>
    <lineage>
        <taxon>Eukaryota</taxon>
        <taxon>Fungi</taxon>
        <taxon>Dikarya</taxon>
        <taxon>Basidiomycota</taxon>
        <taxon>Agaricomycotina</taxon>
        <taxon>Agaricomycetes</taxon>
        <taxon>Agaricomycetidae</taxon>
        <taxon>Agaricales</taxon>
        <taxon>Agaricineae</taxon>
        <taxon>Hymenogastraceae</taxon>
        <taxon>Gymnopilus</taxon>
    </lineage>
</organism>
<proteinExistence type="predicted"/>
<comment type="caution">
    <text evidence="1">The sequence shown here is derived from an EMBL/GenBank/DDBJ whole genome shotgun (WGS) entry which is preliminary data.</text>
</comment>
<dbReference type="InParanoid" id="A0A409YC26"/>
<dbReference type="Proteomes" id="UP000284706">
    <property type="component" value="Unassembled WGS sequence"/>
</dbReference>
<accession>A0A409YC26</accession>
<name>A0A409YC26_9AGAR</name>
<evidence type="ECO:0000313" key="2">
    <source>
        <dbReference type="Proteomes" id="UP000284706"/>
    </source>
</evidence>
<protein>
    <submittedName>
        <fullName evidence="1">Uncharacterized protein</fullName>
    </submittedName>
</protein>
<dbReference type="STRING" id="231916.A0A409YC26"/>
<dbReference type="EMBL" id="NHYE01001002">
    <property type="protein sequence ID" value="PPR00555.1"/>
    <property type="molecule type" value="Genomic_DNA"/>
</dbReference>
<evidence type="ECO:0000313" key="1">
    <source>
        <dbReference type="EMBL" id="PPR00555.1"/>
    </source>
</evidence>
<keyword evidence="2" id="KW-1185">Reference proteome</keyword>
<sequence>MDIATTVFQLTVGIVNFISEHEDKDALRGQISSIALQIQNVVAPLLLRDITDEPLRQVLHSLQHTLSTVDCHIRSWKESRSKRMYAAVNPWAVSSELREDREQLMQQYIMLMGAMQVVDHVKGYRLLLPDGADPPTSAKPSEEQTSLHTTGSKEVEMLQFWRSRIGQEVEVAEARAFCRALSSWLGKEFNDVAQKRLLLRLDERQTGHVTLKALQDLVQDDGLERVVNIYTADPSFPLLVWISDDLTFNKKKVAFAQSKGLCVVQLSSTTTAKAWLKINKGVLKKHDNPGDLRFISDQARRELNKHGIIYNNRKAGEHITRFIRQEGFQAPILVYTSKRSVNLTRYVESFPSTGSIGSHYKVYAEFVSCLARRRGDDAAWVGFNR</sequence>
<dbReference type="OrthoDB" id="3254241at2759"/>
<dbReference type="AlphaFoldDB" id="A0A409YC26"/>
<reference evidence="1 2" key="1">
    <citation type="journal article" date="2018" name="Evol. Lett.">
        <title>Horizontal gene cluster transfer increased hallucinogenic mushroom diversity.</title>
        <authorList>
            <person name="Reynolds H.T."/>
            <person name="Vijayakumar V."/>
            <person name="Gluck-Thaler E."/>
            <person name="Korotkin H.B."/>
            <person name="Matheny P.B."/>
            <person name="Slot J.C."/>
        </authorList>
    </citation>
    <scope>NUCLEOTIDE SEQUENCE [LARGE SCALE GENOMIC DNA]</scope>
    <source>
        <strain evidence="1 2">SRW20</strain>
    </source>
</reference>